<feature type="signal peptide" evidence="1">
    <location>
        <begin position="1"/>
        <end position="17"/>
    </location>
</feature>
<dbReference type="EMBL" id="MCGO01000025">
    <property type="protein sequence ID" value="ORY43393.1"/>
    <property type="molecule type" value="Genomic_DNA"/>
</dbReference>
<feature type="chain" id="PRO_5012463380" evidence="1">
    <location>
        <begin position="18"/>
        <end position="135"/>
    </location>
</feature>
<comment type="caution">
    <text evidence="2">The sequence shown here is derived from an EMBL/GenBank/DDBJ whole genome shotgun (WGS) entry which is preliminary data.</text>
</comment>
<proteinExistence type="predicted"/>
<dbReference type="Proteomes" id="UP000193642">
    <property type="component" value="Unassembled WGS sequence"/>
</dbReference>
<keyword evidence="1" id="KW-0732">Signal</keyword>
<evidence type="ECO:0000313" key="2">
    <source>
        <dbReference type="EMBL" id="ORY43393.1"/>
    </source>
</evidence>
<gene>
    <name evidence="2" type="ORF">BCR33DRAFT_785763</name>
</gene>
<dbReference type="AlphaFoldDB" id="A0A1Y2C8N5"/>
<sequence>MQVTALFLAAAIASVSAKPTDCPTATTVAPLSTATLAGASFPGVTATIGVTATTLAPQPTVYGGDASGNYNPYKGTGVYGSPDANVGDYKPPSQNYTAPAANTAAYVAPAAKNLYSGSMTAVVSGVVAGLLALIM</sequence>
<protein>
    <submittedName>
        <fullName evidence="2">Uncharacterized protein</fullName>
    </submittedName>
</protein>
<reference evidence="2 3" key="1">
    <citation type="submission" date="2016-07" db="EMBL/GenBank/DDBJ databases">
        <title>Pervasive Adenine N6-methylation of Active Genes in Fungi.</title>
        <authorList>
            <consortium name="DOE Joint Genome Institute"/>
            <person name="Mondo S.J."/>
            <person name="Dannebaum R.O."/>
            <person name="Kuo R.C."/>
            <person name="Labutti K."/>
            <person name="Haridas S."/>
            <person name="Kuo A."/>
            <person name="Salamov A."/>
            <person name="Ahrendt S.R."/>
            <person name="Lipzen A."/>
            <person name="Sullivan W."/>
            <person name="Andreopoulos W.B."/>
            <person name="Clum A."/>
            <person name="Lindquist E."/>
            <person name="Daum C."/>
            <person name="Ramamoorthy G.K."/>
            <person name="Gryganskyi A."/>
            <person name="Culley D."/>
            <person name="Magnuson J.K."/>
            <person name="James T.Y."/>
            <person name="O'Malley M.A."/>
            <person name="Stajich J.E."/>
            <person name="Spatafora J.W."/>
            <person name="Visel A."/>
            <person name="Grigoriev I.V."/>
        </authorList>
    </citation>
    <scope>NUCLEOTIDE SEQUENCE [LARGE SCALE GENOMIC DNA]</scope>
    <source>
        <strain evidence="2 3">JEL800</strain>
    </source>
</reference>
<accession>A0A1Y2C8N5</accession>
<organism evidence="2 3">
    <name type="scientific">Rhizoclosmatium globosum</name>
    <dbReference type="NCBI Taxonomy" id="329046"/>
    <lineage>
        <taxon>Eukaryota</taxon>
        <taxon>Fungi</taxon>
        <taxon>Fungi incertae sedis</taxon>
        <taxon>Chytridiomycota</taxon>
        <taxon>Chytridiomycota incertae sedis</taxon>
        <taxon>Chytridiomycetes</taxon>
        <taxon>Chytridiales</taxon>
        <taxon>Chytriomycetaceae</taxon>
        <taxon>Rhizoclosmatium</taxon>
    </lineage>
</organism>
<evidence type="ECO:0000256" key="1">
    <source>
        <dbReference type="SAM" id="SignalP"/>
    </source>
</evidence>
<evidence type="ECO:0000313" key="3">
    <source>
        <dbReference type="Proteomes" id="UP000193642"/>
    </source>
</evidence>
<name>A0A1Y2C8N5_9FUNG</name>
<keyword evidence="3" id="KW-1185">Reference proteome</keyword>